<evidence type="ECO:0000313" key="2">
    <source>
        <dbReference type="Proteomes" id="UP001595843"/>
    </source>
</evidence>
<dbReference type="RefSeq" id="WP_380705629.1">
    <property type="nucleotide sequence ID" value="NZ_JBHSAP010000018.1"/>
</dbReference>
<reference evidence="2" key="1">
    <citation type="journal article" date="2019" name="Int. J. Syst. Evol. Microbiol.">
        <title>The Global Catalogue of Microorganisms (GCM) 10K type strain sequencing project: providing services to taxonomists for standard genome sequencing and annotation.</title>
        <authorList>
            <consortium name="The Broad Institute Genomics Platform"/>
            <consortium name="The Broad Institute Genome Sequencing Center for Infectious Disease"/>
            <person name="Wu L."/>
            <person name="Ma J."/>
        </authorList>
    </citation>
    <scope>NUCLEOTIDE SEQUENCE [LARGE SCALE GENOMIC DNA]</scope>
    <source>
        <strain evidence="2">IBRC-M 10813</strain>
    </source>
</reference>
<comment type="caution">
    <text evidence="1">The sequence shown here is derived from an EMBL/GenBank/DDBJ whole genome shotgun (WGS) entry which is preliminary data.</text>
</comment>
<proteinExistence type="predicted"/>
<protein>
    <submittedName>
        <fullName evidence="1">Uncharacterized protein</fullName>
    </submittedName>
</protein>
<sequence length="258" mass="30735">MPRMDEDTWKHFTITPIDWYSPDYRVDSFFHYVSDFMRSNASITRKVYNLEEIIEGYRATIGASSATFKMFTKERYFILKATLEPTGDYYEVSWEVDKVKQWIRERQLQPIQLPVMQLIQSKQRVNRREVRSLKEPFEPIIALDYPPMNRLVVLDGNYRLAKRYLENPCAQIEVFRLRVEDHLPLMTDELCRTLFKVHHNLITLCHYMAEGGDQRLFFGDSDSKQDLGNLYPIQGAPVPKVKDSLWQRLFFLFKKMTK</sequence>
<name>A0ABV8JGA7_9BACL</name>
<keyword evidence="2" id="KW-1185">Reference proteome</keyword>
<gene>
    <name evidence="1" type="ORF">ACFOUO_13390</name>
</gene>
<organism evidence="1 2">
    <name type="scientific">Salinithrix halophila</name>
    <dbReference type="NCBI Taxonomy" id="1485204"/>
    <lineage>
        <taxon>Bacteria</taxon>
        <taxon>Bacillati</taxon>
        <taxon>Bacillota</taxon>
        <taxon>Bacilli</taxon>
        <taxon>Bacillales</taxon>
        <taxon>Thermoactinomycetaceae</taxon>
        <taxon>Salinithrix</taxon>
    </lineage>
</organism>
<accession>A0ABV8JGA7</accession>
<evidence type="ECO:0000313" key="1">
    <source>
        <dbReference type="EMBL" id="MFC4077791.1"/>
    </source>
</evidence>
<dbReference type="EMBL" id="JBHSAP010000018">
    <property type="protein sequence ID" value="MFC4077791.1"/>
    <property type="molecule type" value="Genomic_DNA"/>
</dbReference>
<dbReference type="Proteomes" id="UP001595843">
    <property type="component" value="Unassembled WGS sequence"/>
</dbReference>